<evidence type="ECO:0000259" key="6">
    <source>
        <dbReference type="PROSITE" id="PS50853"/>
    </source>
</evidence>
<feature type="chain" id="PRO_5021260160" evidence="5">
    <location>
        <begin position="22"/>
        <end position="623"/>
    </location>
</feature>
<keyword evidence="8" id="KW-1185">Reference proteome</keyword>
<proteinExistence type="inferred from homology"/>
<dbReference type="AlphaFoldDB" id="A0A507ZSD5"/>
<dbReference type="Pfam" id="PF18962">
    <property type="entry name" value="Por_Secre_tail"/>
    <property type="match status" value="1"/>
</dbReference>
<dbReference type="Pfam" id="PF00041">
    <property type="entry name" value="fn3"/>
    <property type="match status" value="1"/>
</dbReference>
<dbReference type="SUPFAM" id="SSF54060">
    <property type="entry name" value="His-Me finger endonucleases"/>
    <property type="match status" value="1"/>
</dbReference>
<dbReference type="Proteomes" id="UP000317169">
    <property type="component" value="Unassembled WGS sequence"/>
</dbReference>
<evidence type="ECO:0000256" key="5">
    <source>
        <dbReference type="SAM" id="SignalP"/>
    </source>
</evidence>
<dbReference type="SMART" id="SM00060">
    <property type="entry name" value="FN3"/>
    <property type="match status" value="1"/>
</dbReference>
<dbReference type="EMBL" id="VIAR01000004">
    <property type="protein sequence ID" value="TQD39461.1"/>
    <property type="molecule type" value="Genomic_DNA"/>
</dbReference>
<evidence type="ECO:0000256" key="2">
    <source>
        <dbReference type="ARBA" id="ARBA00022722"/>
    </source>
</evidence>
<dbReference type="SUPFAM" id="SSF49265">
    <property type="entry name" value="Fibronectin type III"/>
    <property type="match status" value="1"/>
</dbReference>
<dbReference type="InterPro" id="IPR013783">
    <property type="entry name" value="Ig-like_fold"/>
</dbReference>
<protein>
    <submittedName>
        <fullName evidence="7">T9SS type A sorting domain-containing protein</fullName>
    </submittedName>
</protein>
<evidence type="ECO:0000256" key="1">
    <source>
        <dbReference type="ARBA" id="ARBA00006429"/>
    </source>
</evidence>
<dbReference type="PANTHER" id="PTHR33607:SF2">
    <property type="entry name" value="ENDONUCLEASE-1"/>
    <property type="match status" value="1"/>
</dbReference>
<comment type="similarity">
    <text evidence="1">Belongs to the EndA/NucM nuclease family.</text>
</comment>
<evidence type="ECO:0000313" key="7">
    <source>
        <dbReference type="EMBL" id="TQD39461.1"/>
    </source>
</evidence>
<organism evidence="7 8">
    <name type="scientific">Haloflavibacter putidus</name>
    <dbReference type="NCBI Taxonomy" id="2576776"/>
    <lineage>
        <taxon>Bacteria</taxon>
        <taxon>Pseudomonadati</taxon>
        <taxon>Bacteroidota</taxon>
        <taxon>Flavobacteriia</taxon>
        <taxon>Flavobacteriales</taxon>
        <taxon>Flavobacteriaceae</taxon>
        <taxon>Haloflavibacter</taxon>
    </lineage>
</organism>
<evidence type="ECO:0000313" key="8">
    <source>
        <dbReference type="Proteomes" id="UP000317169"/>
    </source>
</evidence>
<dbReference type="Gene3D" id="2.60.40.10">
    <property type="entry name" value="Immunoglobulins"/>
    <property type="match status" value="1"/>
</dbReference>
<keyword evidence="4" id="KW-0378">Hydrolase</keyword>
<accession>A0A507ZSD5</accession>
<dbReference type="Pfam" id="PF04231">
    <property type="entry name" value="Endonuclease_1"/>
    <property type="match status" value="1"/>
</dbReference>
<feature type="domain" description="Fibronectin type-III" evidence="6">
    <location>
        <begin position="285"/>
        <end position="370"/>
    </location>
</feature>
<evidence type="ECO:0000256" key="4">
    <source>
        <dbReference type="ARBA" id="ARBA00022801"/>
    </source>
</evidence>
<dbReference type="OrthoDB" id="5485925at2"/>
<sequence length="623" mass="69603">MKQQITLPLFFLFCIGIFAQAPTGYYNDAQNLSGYTLKSALSTIISNGHTSQGYDALWSAYYDTDRDYYYENDATILDIYSENPSGADPYTYSVGNDQCGNYSGEGVCYNREHLMPQSWFNSASPMKSDVHHVYPTDGYVNGRRGHLPFGEVNNPNWTSQNGSKKGNNVYPNAYTGEVFEPIDEFKGDIARVYFYMATRYESQIGSWESENDGSQNTLDGSSDQVFEDWMLAMLLEWHFSDPVSQKELDRNNASYDFQGNRNPFIDNPQWAAEIWGEPDTEAPTAPTNLTADNITDTGVDLFWDAATDNVAVTSYQIEQDGAVIGTSVTTNFSVNNLTPENTYSFGVFALDAQNNISAASNSVSITTLEAPEIIFEEDFNDCNNIQFTAVSEMSDVDWECSIQYGQNDTGSYQMNAFESGQQVPSIDWLITNNPINFDAFTEEQLSFYTDASFGNTELQLLYSTDYDSNQMPSNAAWLPVPNVTIPLFPGGSEEEVYLFEDIDISSIQGDVYFAFKYDTSNGEQATRWTVDNFKIEGTEDLSVAQNKLEDLVIYPNPSSGYLQVKLSANNNFSYKIFDINGRLLQSAKAKTGQAISVEKLQAGLYLMQVSTEGKVATKKLVIQ</sequence>
<feature type="signal peptide" evidence="5">
    <location>
        <begin position="1"/>
        <end position="21"/>
    </location>
</feature>
<keyword evidence="3 5" id="KW-0732">Signal</keyword>
<dbReference type="InterPro" id="IPR007346">
    <property type="entry name" value="Endonuclease-I"/>
</dbReference>
<dbReference type="PROSITE" id="PS50853">
    <property type="entry name" value="FN3"/>
    <property type="match status" value="1"/>
</dbReference>
<dbReference type="InterPro" id="IPR036116">
    <property type="entry name" value="FN3_sf"/>
</dbReference>
<dbReference type="InterPro" id="IPR003961">
    <property type="entry name" value="FN3_dom"/>
</dbReference>
<dbReference type="GO" id="GO:0004518">
    <property type="term" value="F:nuclease activity"/>
    <property type="evidence" value="ECO:0007669"/>
    <property type="project" value="UniProtKB-KW"/>
</dbReference>
<dbReference type="RefSeq" id="WP_141421408.1">
    <property type="nucleotide sequence ID" value="NZ_VIAR01000004.1"/>
</dbReference>
<dbReference type="InterPro" id="IPR026444">
    <property type="entry name" value="Secre_tail"/>
</dbReference>
<name>A0A507ZSD5_9FLAO</name>
<dbReference type="InterPro" id="IPR044925">
    <property type="entry name" value="His-Me_finger_sf"/>
</dbReference>
<dbReference type="CDD" id="cd00063">
    <property type="entry name" value="FN3"/>
    <property type="match status" value="1"/>
</dbReference>
<keyword evidence="2" id="KW-0540">Nuclease</keyword>
<gene>
    <name evidence="7" type="ORF">FKR84_06085</name>
</gene>
<dbReference type="NCBIfam" id="TIGR04183">
    <property type="entry name" value="Por_Secre_tail"/>
    <property type="match status" value="1"/>
</dbReference>
<comment type="caution">
    <text evidence="7">The sequence shown here is derived from an EMBL/GenBank/DDBJ whole genome shotgun (WGS) entry which is preliminary data.</text>
</comment>
<dbReference type="PANTHER" id="PTHR33607">
    <property type="entry name" value="ENDONUCLEASE-1"/>
    <property type="match status" value="1"/>
</dbReference>
<dbReference type="GO" id="GO:0016787">
    <property type="term" value="F:hydrolase activity"/>
    <property type="evidence" value="ECO:0007669"/>
    <property type="project" value="UniProtKB-KW"/>
</dbReference>
<reference evidence="7 8" key="1">
    <citation type="submission" date="2019-06" db="EMBL/GenBank/DDBJ databases">
        <title>Flavibacter putida gen. nov., sp. nov., a novel marine bacterium of the family Flavobacteriaceae isolated from coastal seawater.</title>
        <authorList>
            <person name="Feng X."/>
        </authorList>
    </citation>
    <scope>NUCLEOTIDE SEQUENCE [LARGE SCALE GENOMIC DNA]</scope>
    <source>
        <strain evidence="7 8">PLHSN227</strain>
    </source>
</reference>
<evidence type="ECO:0000256" key="3">
    <source>
        <dbReference type="ARBA" id="ARBA00022729"/>
    </source>
</evidence>